<protein>
    <recommendedName>
        <fullName evidence="1">Globin-sensor domain-containing protein</fullName>
    </recommendedName>
</protein>
<dbReference type="EMBL" id="KI925454">
    <property type="protein sequence ID" value="ETW87036.1"/>
    <property type="molecule type" value="Genomic_DNA"/>
</dbReference>
<name>W4KPQ1_HETIT</name>
<sequence length="251" mass="28107">MSTSHSNPPMKHVPADSLNSLPERVQYLKDFIGFGPEDAATLHAAKPVIAPLLPAILDAVYAKLFSFDITRATFLPRNTGFKGETAKTLSELTLDHPQIAMRKDFLKAYFVKLVSADYDDIKTWEYLDRVGVIHTGVKQQLNTGKASTKSPLRVEFIHMGLLLGYVEDIVIDAVLEHPDLDLATKRAVLKAFNKILWIQNDLFAKHYVKDLDEIEAERTQDALPKYSFTQFPISIVLSLALTGLAYKCFVA</sequence>
<dbReference type="KEGG" id="hir:HETIRDRAFT_437709"/>
<dbReference type="Gene3D" id="1.10.490.10">
    <property type="entry name" value="Globins"/>
    <property type="match status" value="1"/>
</dbReference>
<dbReference type="InterPro" id="IPR012292">
    <property type="entry name" value="Globin/Proto"/>
</dbReference>
<dbReference type="GO" id="GO:0019825">
    <property type="term" value="F:oxygen binding"/>
    <property type="evidence" value="ECO:0007669"/>
    <property type="project" value="InterPro"/>
</dbReference>
<gene>
    <name evidence="2" type="ORF">HETIRDRAFT_437709</name>
</gene>
<dbReference type="GeneID" id="20674972"/>
<dbReference type="Pfam" id="PF11563">
    <property type="entry name" value="Protoglobin"/>
    <property type="match status" value="1"/>
</dbReference>
<dbReference type="HOGENOM" id="CLU_063074_1_1_1"/>
<dbReference type="GO" id="GO:0020037">
    <property type="term" value="F:heme binding"/>
    <property type="evidence" value="ECO:0007669"/>
    <property type="project" value="InterPro"/>
</dbReference>
<accession>W4KPQ1</accession>
<feature type="domain" description="Globin-sensor" evidence="1">
    <location>
        <begin position="23"/>
        <end position="212"/>
    </location>
</feature>
<dbReference type="PANTHER" id="PTHR42071">
    <property type="entry name" value="PROTOGLOBIN DOMAIN-CONTAINING PROTEIN"/>
    <property type="match status" value="1"/>
</dbReference>
<dbReference type="Proteomes" id="UP000030671">
    <property type="component" value="Unassembled WGS sequence"/>
</dbReference>
<dbReference type="PANTHER" id="PTHR42071:SF1">
    <property type="entry name" value="GLOBIN-SENSOR DOMAIN-CONTAINING PROTEIN"/>
    <property type="match status" value="1"/>
</dbReference>
<dbReference type="InterPro" id="IPR009050">
    <property type="entry name" value="Globin-like_sf"/>
</dbReference>
<evidence type="ECO:0000313" key="2">
    <source>
        <dbReference type="EMBL" id="ETW87036.1"/>
    </source>
</evidence>
<proteinExistence type="predicted"/>
<dbReference type="eggNOG" id="ENOG502S0AP">
    <property type="taxonomic scope" value="Eukaryota"/>
</dbReference>
<dbReference type="OrthoDB" id="10027058at2759"/>
<dbReference type="SUPFAM" id="SSF46458">
    <property type="entry name" value="Globin-like"/>
    <property type="match status" value="1"/>
</dbReference>
<dbReference type="InterPro" id="IPR039379">
    <property type="entry name" value="Protoglobin_sensor_dom"/>
</dbReference>
<evidence type="ECO:0000259" key="1">
    <source>
        <dbReference type="Pfam" id="PF11563"/>
    </source>
</evidence>
<reference evidence="2 3" key="1">
    <citation type="journal article" date="2012" name="New Phytol.">
        <title>Insight into trade-off between wood decay and parasitism from the genome of a fungal forest pathogen.</title>
        <authorList>
            <person name="Olson A."/>
            <person name="Aerts A."/>
            <person name="Asiegbu F."/>
            <person name="Belbahri L."/>
            <person name="Bouzid O."/>
            <person name="Broberg A."/>
            <person name="Canback B."/>
            <person name="Coutinho P.M."/>
            <person name="Cullen D."/>
            <person name="Dalman K."/>
            <person name="Deflorio G."/>
            <person name="van Diepen L.T."/>
            <person name="Dunand C."/>
            <person name="Duplessis S."/>
            <person name="Durling M."/>
            <person name="Gonthier P."/>
            <person name="Grimwood J."/>
            <person name="Fossdal C.G."/>
            <person name="Hansson D."/>
            <person name="Henrissat B."/>
            <person name="Hietala A."/>
            <person name="Himmelstrand K."/>
            <person name="Hoffmeister D."/>
            <person name="Hogberg N."/>
            <person name="James T.Y."/>
            <person name="Karlsson M."/>
            <person name="Kohler A."/>
            <person name="Kues U."/>
            <person name="Lee Y.H."/>
            <person name="Lin Y.C."/>
            <person name="Lind M."/>
            <person name="Lindquist E."/>
            <person name="Lombard V."/>
            <person name="Lucas S."/>
            <person name="Lunden K."/>
            <person name="Morin E."/>
            <person name="Murat C."/>
            <person name="Park J."/>
            <person name="Raffaello T."/>
            <person name="Rouze P."/>
            <person name="Salamov A."/>
            <person name="Schmutz J."/>
            <person name="Solheim H."/>
            <person name="Stahlberg J."/>
            <person name="Velez H."/>
            <person name="de Vries R.P."/>
            <person name="Wiebenga A."/>
            <person name="Woodward S."/>
            <person name="Yakovlev I."/>
            <person name="Garbelotto M."/>
            <person name="Martin F."/>
            <person name="Grigoriev I.V."/>
            <person name="Stenlid J."/>
        </authorList>
    </citation>
    <scope>NUCLEOTIDE SEQUENCE [LARGE SCALE GENOMIC DNA]</scope>
    <source>
        <strain evidence="2 3">TC 32-1</strain>
    </source>
</reference>
<organism evidence="2 3">
    <name type="scientific">Heterobasidion irregulare (strain TC 32-1)</name>
    <dbReference type="NCBI Taxonomy" id="747525"/>
    <lineage>
        <taxon>Eukaryota</taxon>
        <taxon>Fungi</taxon>
        <taxon>Dikarya</taxon>
        <taxon>Basidiomycota</taxon>
        <taxon>Agaricomycotina</taxon>
        <taxon>Agaricomycetes</taxon>
        <taxon>Russulales</taxon>
        <taxon>Bondarzewiaceae</taxon>
        <taxon>Heterobasidion</taxon>
        <taxon>Heterobasidion annosum species complex</taxon>
    </lineage>
</organism>
<dbReference type="InterPro" id="IPR044398">
    <property type="entry name" value="Globin-sensor_dom"/>
</dbReference>
<dbReference type="RefSeq" id="XP_009540986.1">
    <property type="nucleotide sequence ID" value="XM_009542691.1"/>
</dbReference>
<dbReference type="AlphaFoldDB" id="W4KPQ1"/>
<evidence type="ECO:0000313" key="3">
    <source>
        <dbReference type="Proteomes" id="UP000030671"/>
    </source>
</evidence>
<keyword evidence="3" id="KW-1185">Reference proteome</keyword>
<dbReference type="InParanoid" id="W4KPQ1"/>
<dbReference type="CDD" id="cd01068">
    <property type="entry name" value="globin_sensor"/>
    <property type="match status" value="1"/>
</dbReference>